<gene>
    <name evidence="2" type="ORF">BVRB_000090</name>
</gene>
<dbReference type="Proteomes" id="UP000035740">
    <property type="component" value="Unassembled WGS sequence"/>
</dbReference>
<organism evidence="2 3">
    <name type="scientific">Beta vulgaris subsp. vulgaris</name>
    <name type="common">Beet</name>
    <dbReference type="NCBI Taxonomy" id="3555"/>
    <lineage>
        <taxon>Eukaryota</taxon>
        <taxon>Viridiplantae</taxon>
        <taxon>Streptophyta</taxon>
        <taxon>Embryophyta</taxon>
        <taxon>Tracheophyta</taxon>
        <taxon>Spermatophyta</taxon>
        <taxon>Magnoliopsida</taxon>
        <taxon>eudicotyledons</taxon>
        <taxon>Gunneridae</taxon>
        <taxon>Pentapetalae</taxon>
        <taxon>Caryophyllales</taxon>
        <taxon>Chenopodiaceae</taxon>
        <taxon>Betoideae</taxon>
        <taxon>Beta</taxon>
    </lineage>
</organism>
<feature type="region of interest" description="Disordered" evidence="1">
    <location>
        <begin position="1"/>
        <end position="68"/>
    </location>
</feature>
<feature type="region of interest" description="Disordered" evidence="1">
    <location>
        <begin position="90"/>
        <end position="174"/>
    </location>
</feature>
<evidence type="ECO:0000313" key="3">
    <source>
        <dbReference type="Proteomes" id="UP000035740"/>
    </source>
</evidence>
<dbReference type="OMA" id="SNPRHCS"/>
<dbReference type="eggNOG" id="ENOG502RZPQ">
    <property type="taxonomic scope" value="Eukaryota"/>
</dbReference>
<dbReference type="KEGG" id="bvg:104883330"/>
<accession>A0A0J8DZJ6</accession>
<reference evidence="2 3" key="1">
    <citation type="journal article" date="2014" name="Nature">
        <title>The genome of the recently domesticated crop plant sugar beet (Beta vulgaris).</title>
        <authorList>
            <person name="Dohm J.C."/>
            <person name="Minoche A.E."/>
            <person name="Holtgrawe D."/>
            <person name="Capella-Gutierrez S."/>
            <person name="Zakrzewski F."/>
            <person name="Tafer H."/>
            <person name="Rupp O."/>
            <person name="Sorensen T.R."/>
            <person name="Stracke R."/>
            <person name="Reinhardt R."/>
            <person name="Goesmann A."/>
            <person name="Kraft T."/>
            <person name="Schulz B."/>
            <person name="Stadler P.F."/>
            <person name="Schmidt T."/>
            <person name="Gabaldon T."/>
            <person name="Lehrach H."/>
            <person name="Weisshaar B."/>
            <person name="Himmelbauer H."/>
        </authorList>
    </citation>
    <scope>NUCLEOTIDE SEQUENCE [LARGE SCALE GENOMIC DNA]</scope>
    <source>
        <tissue evidence="2">Taproot</tissue>
    </source>
</reference>
<feature type="compositionally biased region" description="Low complexity" evidence="1">
    <location>
        <begin position="127"/>
        <end position="138"/>
    </location>
</feature>
<feature type="compositionally biased region" description="Basic and acidic residues" evidence="1">
    <location>
        <begin position="139"/>
        <end position="158"/>
    </location>
</feature>
<dbReference type="Gramene" id="KMS96295">
    <property type="protein sequence ID" value="KMS96295"/>
    <property type="gene ID" value="BVRB_000090"/>
</dbReference>
<feature type="compositionally biased region" description="Polar residues" evidence="1">
    <location>
        <begin position="39"/>
        <end position="54"/>
    </location>
</feature>
<proteinExistence type="predicted"/>
<evidence type="ECO:0000256" key="1">
    <source>
        <dbReference type="SAM" id="MobiDB-lite"/>
    </source>
</evidence>
<protein>
    <submittedName>
        <fullName evidence="2">Uncharacterized protein</fullName>
    </submittedName>
</protein>
<keyword evidence="3" id="KW-1185">Reference proteome</keyword>
<feature type="compositionally biased region" description="Polar residues" evidence="1">
    <location>
        <begin position="108"/>
        <end position="119"/>
    </location>
</feature>
<dbReference type="EMBL" id="KQ090393">
    <property type="protein sequence ID" value="KMS96295.1"/>
    <property type="molecule type" value="Genomic_DNA"/>
</dbReference>
<dbReference type="PANTHER" id="PTHR37258:SF1">
    <property type="entry name" value="FANTOM PROTEIN"/>
    <property type="match status" value="1"/>
</dbReference>
<sequence>MISASSSNWLDRLRSSRGFPTGSELDLDRFLSSSSSGSVPTTESATHSESTQSTRLRREKIIISPPEWTPPVSGLLSDLFNMGVGETSRTFSKKSSRKQPNPRFFCSGPSSETELPSSSDDLRREQNQNQNQSSGDNSLNERLENNVIRVDELRKVDDDNNNGGGEEEEDVDLKTYSRNEVTVIDTSCEEWKSDKWVFRKNDDWKIREKKSKSKSRVFGGKKRKLLVSNLGDNKLHENDDDDDDKLKMKKKEDEILLQLNKGQPQNVKEREPNQEREDILRKVPQKRFPCPRPPKKYINEGSPVILLKSIPSSNSNAAIKPCKSFQKKRPKKMKII</sequence>
<dbReference type="AlphaFoldDB" id="A0A0J8DZJ6"/>
<dbReference type="OrthoDB" id="684590at2759"/>
<name>A0A0J8DZJ6_BETVV</name>
<dbReference type="PANTHER" id="PTHR37258">
    <property type="entry name" value="FANTOM PROTEIN"/>
    <property type="match status" value="1"/>
</dbReference>
<evidence type="ECO:0000313" key="2">
    <source>
        <dbReference type="EMBL" id="KMS96295.1"/>
    </source>
</evidence>